<evidence type="ECO:0000313" key="7">
    <source>
        <dbReference type="EMBL" id="KKS84947.1"/>
    </source>
</evidence>
<organism evidence="7 8">
    <name type="scientific">Candidatus Gottesmanbacteria bacterium GW2011_GWA1_43_11</name>
    <dbReference type="NCBI Taxonomy" id="1618436"/>
    <lineage>
        <taxon>Bacteria</taxon>
        <taxon>Candidatus Gottesmaniibacteriota</taxon>
    </lineage>
</organism>
<evidence type="ECO:0000256" key="5">
    <source>
        <dbReference type="ARBA" id="ARBA00023136"/>
    </source>
</evidence>
<dbReference type="EMBL" id="LCFB01000012">
    <property type="protein sequence ID" value="KKS84947.1"/>
    <property type="molecule type" value="Genomic_DNA"/>
</dbReference>
<dbReference type="GO" id="GO:0005886">
    <property type="term" value="C:plasma membrane"/>
    <property type="evidence" value="ECO:0007669"/>
    <property type="project" value="UniProtKB-SubCell"/>
</dbReference>
<keyword evidence="3" id="KW-0328">Glycosyltransferase</keyword>
<feature type="domain" description="Glycosyltransferase 2-like" evidence="6">
    <location>
        <begin position="7"/>
        <end position="167"/>
    </location>
</feature>
<dbReference type="PANTHER" id="PTHR43646:SF2">
    <property type="entry name" value="GLYCOSYLTRANSFERASE 2-LIKE DOMAIN-CONTAINING PROTEIN"/>
    <property type="match status" value="1"/>
</dbReference>
<dbReference type="Gene3D" id="3.90.550.10">
    <property type="entry name" value="Spore Coat Polysaccharide Biosynthesis Protein SpsA, Chain A"/>
    <property type="match status" value="1"/>
</dbReference>
<evidence type="ECO:0000313" key="8">
    <source>
        <dbReference type="Proteomes" id="UP000034543"/>
    </source>
</evidence>
<keyword evidence="2" id="KW-1003">Cell membrane</keyword>
<dbReference type="PANTHER" id="PTHR43646">
    <property type="entry name" value="GLYCOSYLTRANSFERASE"/>
    <property type="match status" value="1"/>
</dbReference>
<dbReference type="AlphaFoldDB" id="A0A0G1CHF3"/>
<dbReference type="Proteomes" id="UP000034543">
    <property type="component" value="Unassembled WGS sequence"/>
</dbReference>
<accession>A0A0G1CHF3</accession>
<keyword evidence="4 7" id="KW-0808">Transferase</keyword>
<dbReference type="Pfam" id="PF00535">
    <property type="entry name" value="Glycos_transf_2"/>
    <property type="match status" value="1"/>
</dbReference>
<gene>
    <name evidence="7" type="ORF">UV59_C0012G0040</name>
</gene>
<reference evidence="7 8" key="1">
    <citation type="journal article" date="2015" name="Nature">
        <title>rRNA introns, odd ribosomes, and small enigmatic genomes across a large radiation of phyla.</title>
        <authorList>
            <person name="Brown C.T."/>
            <person name="Hug L.A."/>
            <person name="Thomas B.C."/>
            <person name="Sharon I."/>
            <person name="Castelle C.J."/>
            <person name="Singh A."/>
            <person name="Wilkins M.J."/>
            <person name="Williams K.H."/>
            <person name="Banfield J.F."/>
        </authorList>
    </citation>
    <scope>NUCLEOTIDE SEQUENCE [LARGE SCALE GENOMIC DNA]</scope>
</reference>
<sequence>MKRKFFSIVIPTLNEEQYLPRLLTTLSQQLFTDFEVIVVDGYSVDKTVTVIHKYQKKVPYPLKLIMNKAQNVGLQRNRGAEAAGGTYLIFFDADIRVEKTYLTQIFTLLKHHPLDFASTWFVIDTPNLLDQVSSLFANIVFYVYGLLGKPFMTGQNLIFKREVFKKLGGFDPTVVHAEDIELVQRAKTHGFSGKIFYSPVHYFSPRRLEREGRFSVWWKYIRSNLYVIFRGPIRVPLFLYEMGGQAKKDNESIK</sequence>
<name>A0A0G1CHF3_9BACT</name>
<evidence type="ECO:0000256" key="3">
    <source>
        <dbReference type="ARBA" id="ARBA00022676"/>
    </source>
</evidence>
<dbReference type="STRING" id="1618436.UV59_C0012G0040"/>
<comment type="subcellular location">
    <subcellularLocation>
        <location evidence="1">Cell membrane</location>
    </subcellularLocation>
</comment>
<evidence type="ECO:0000256" key="4">
    <source>
        <dbReference type="ARBA" id="ARBA00022679"/>
    </source>
</evidence>
<keyword evidence="5" id="KW-0472">Membrane</keyword>
<evidence type="ECO:0000259" key="6">
    <source>
        <dbReference type="Pfam" id="PF00535"/>
    </source>
</evidence>
<comment type="caution">
    <text evidence="7">The sequence shown here is derived from an EMBL/GenBank/DDBJ whole genome shotgun (WGS) entry which is preliminary data.</text>
</comment>
<dbReference type="GO" id="GO:0016757">
    <property type="term" value="F:glycosyltransferase activity"/>
    <property type="evidence" value="ECO:0007669"/>
    <property type="project" value="UniProtKB-KW"/>
</dbReference>
<evidence type="ECO:0000256" key="1">
    <source>
        <dbReference type="ARBA" id="ARBA00004236"/>
    </source>
</evidence>
<protein>
    <submittedName>
        <fullName evidence="7">Glycosyl transferase family 2</fullName>
    </submittedName>
</protein>
<evidence type="ECO:0000256" key="2">
    <source>
        <dbReference type="ARBA" id="ARBA00022475"/>
    </source>
</evidence>
<dbReference type="InterPro" id="IPR029044">
    <property type="entry name" value="Nucleotide-diphossugar_trans"/>
</dbReference>
<dbReference type="InterPro" id="IPR001173">
    <property type="entry name" value="Glyco_trans_2-like"/>
</dbReference>
<dbReference type="SUPFAM" id="SSF53448">
    <property type="entry name" value="Nucleotide-diphospho-sugar transferases"/>
    <property type="match status" value="1"/>
</dbReference>
<proteinExistence type="predicted"/>